<feature type="non-terminal residue" evidence="3">
    <location>
        <position position="1"/>
    </location>
</feature>
<dbReference type="Pfam" id="PF03803">
    <property type="entry name" value="Scramblase"/>
    <property type="match status" value="1"/>
</dbReference>
<dbReference type="Proteomes" id="UP001283361">
    <property type="component" value="Unassembled WGS sequence"/>
</dbReference>
<dbReference type="InterPro" id="IPR005552">
    <property type="entry name" value="Scramblase"/>
</dbReference>
<protein>
    <recommendedName>
        <fullName evidence="2">Phospholipid scramblase</fullName>
    </recommendedName>
</protein>
<dbReference type="EMBL" id="JAWDGP010001279">
    <property type="protein sequence ID" value="KAK3793118.1"/>
    <property type="molecule type" value="Genomic_DNA"/>
</dbReference>
<reference evidence="3" key="1">
    <citation type="journal article" date="2023" name="G3 (Bethesda)">
        <title>A reference genome for the long-term kleptoplast-retaining sea slug Elysia crispata morphotype clarki.</title>
        <authorList>
            <person name="Eastman K.E."/>
            <person name="Pendleton A.L."/>
            <person name="Shaikh M.A."/>
            <person name="Suttiyut T."/>
            <person name="Ogas R."/>
            <person name="Tomko P."/>
            <person name="Gavelis G."/>
            <person name="Widhalm J.R."/>
            <person name="Wisecaver J.H."/>
        </authorList>
    </citation>
    <scope>NUCLEOTIDE SEQUENCE</scope>
    <source>
        <strain evidence="3">ECLA1</strain>
    </source>
</reference>
<accession>A0AAE1ASH8</accession>
<dbReference type="AlphaFoldDB" id="A0AAE1ASH8"/>
<keyword evidence="4" id="KW-1185">Reference proteome</keyword>
<comment type="caution">
    <text evidence="3">The sequence shown here is derived from an EMBL/GenBank/DDBJ whole genome shotgun (WGS) entry which is preliminary data.</text>
</comment>
<keyword evidence="2" id="KW-0106">Calcium</keyword>
<keyword evidence="2" id="KW-0449">Lipoprotein</keyword>
<dbReference type="GO" id="GO:0017128">
    <property type="term" value="F:phospholipid scramblase activity"/>
    <property type="evidence" value="ECO:0007669"/>
    <property type="project" value="InterPro"/>
</dbReference>
<gene>
    <name evidence="3" type="ORF">RRG08_030201</name>
</gene>
<evidence type="ECO:0000256" key="1">
    <source>
        <dbReference type="ARBA" id="ARBA00005350"/>
    </source>
</evidence>
<evidence type="ECO:0000313" key="3">
    <source>
        <dbReference type="EMBL" id="KAK3793118.1"/>
    </source>
</evidence>
<proteinExistence type="inferred from homology"/>
<organism evidence="3 4">
    <name type="scientific">Elysia crispata</name>
    <name type="common">lettuce slug</name>
    <dbReference type="NCBI Taxonomy" id="231223"/>
    <lineage>
        <taxon>Eukaryota</taxon>
        <taxon>Metazoa</taxon>
        <taxon>Spiralia</taxon>
        <taxon>Lophotrochozoa</taxon>
        <taxon>Mollusca</taxon>
        <taxon>Gastropoda</taxon>
        <taxon>Heterobranchia</taxon>
        <taxon>Euthyneura</taxon>
        <taxon>Panpulmonata</taxon>
        <taxon>Sacoglossa</taxon>
        <taxon>Placobranchoidea</taxon>
        <taxon>Plakobranchidae</taxon>
        <taxon>Elysia</taxon>
    </lineage>
</organism>
<comment type="function">
    <text evidence="2">May mediate accelerated ATP-independent bidirectional transbilayer migration of phospholipids upon binding calcium ions that results in a loss of phospholipid asymmetry in the plasma membrane.</text>
</comment>
<keyword evidence="2" id="KW-0564">Palmitate</keyword>
<evidence type="ECO:0000256" key="2">
    <source>
        <dbReference type="RuleBase" id="RU363116"/>
    </source>
</evidence>
<name>A0AAE1ASH8_9GAST</name>
<comment type="cofactor">
    <cofactor evidence="2">
        <name>Ca(2+)</name>
        <dbReference type="ChEBI" id="CHEBI:29108"/>
    </cofactor>
</comment>
<evidence type="ECO:0000313" key="4">
    <source>
        <dbReference type="Proteomes" id="UP001283361"/>
    </source>
</evidence>
<sequence length="66" mass="7359">IKRVSDNTQVGSIARTETGGCCNQNESIILDFPKDLNVNHKALMLAAVFQLDFLVFDKPRYCLPCS</sequence>
<comment type="similarity">
    <text evidence="1 2">Belongs to the phospholipid scramblase family.</text>
</comment>